<protein>
    <submittedName>
        <fullName evidence="2">Inner membrane protein yhaH</fullName>
    </submittedName>
</protein>
<dbReference type="GO" id="GO:0005886">
    <property type="term" value="C:plasma membrane"/>
    <property type="evidence" value="ECO:0007669"/>
    <property type="project" value="TreeGrafter"/>
</dbReference>
<dbReference type="OrthoDB" id="9812349at2"/>
<dbReference type="PANTHER" id="PTHR34980:SF2">
    <property type="entry name" value="INNER MEMBRANE PROTEIN YHAH-RELATED"/>
    <property type="match status" value="1"/>
</dbReference>
<reference evidence="2 3" key="1">
    <citation type="submission" date="2018-06" db="EMBL/GenBank/DDBJ databases">
        <authorList>
            <consortium name="Pathogen Informatics"/>
            <person name="Doyle S."/>
        </authorList>
    </citation>
    <scope>NUCLEOTIDE SEQUENCE [LARGE SCALE GENOMIC DNA]</scope>
    <source>
        <strain evidence="2 3">NCTC12020</strain>
    </source>
</reference>
<keyword evidence="1" id="KW-0812">Transmembrane</keyword>
<keyword evidence="3" id="KW-1185">Reference proteome</keyword>
<evidence type="ECO:0000313" key="2">
    <source>
        <dbReference type="EMBL" id="SUP44002.1"/>
    </source>
</evidence>
<dbReference type="RefSeq" id="WP_115310588.1">
    <property type="nucleotide sequence ID" value="NZ_UHIO01000001.1"/>
</dbReference>
<dbReference type="PANTHER" id="PTHR34980">
    <property type="entry name" value="INNER MEMBRANE PROTEIN-RELATED-RELATED"/>
    <property type="match status" value="1"/>
</dbReference>
<keyword evidence="1" id="KW-1133">Transmembrane helix</keyword>
<feature type="transmembrane region" description="Helical" evidence="1">
    <location>
        <begin position="57"/>
        <end position="76"/>
    </location>
</feature>
<dbReference type="EMBL" id="UHIO01000001">
    <property type="protein sequence ID" value="SUP44002.1"/>
    <property type="molecule type" value="Genomic_DNA"/>
</dbReference>
<proteinExistence type="predicted"/>
<feature type="transmembrane region" description="Helical" evidence="1">
    <location>
        <begin position="30"/>
        <end position="51"/>
    </location>
</feature>
<dbReference type="Pfam" id="PF05656">
    <property type="entry name" value="DUF805"/>
    <property type="match status" value="1"/>
</dbReference>
<sequence length="129" mass="14918">MSSLSIVENFKMCMTKKYMTFQGRASRGEYWKFVLVQFIIMLIVGIVVWVFTFDEDTIDTISTIAALPFLLPSLAVQTRRLHDLGRSAWWLLLHLVPYAGSFVLFIFSIMKGKPETNEYGPVPDYSNYF</sequence>
<gene>
    <name evidence="2" type="primary">yhaH</name>
    <name evidence="2" type="ORF">NCTC12020_01453</name>
</gene>
<accession>A0A380NNR3</accession>
<evidence type="ECO:0000256" key="1">
    <source>
        <dbReference type="SAM" id="Phobius"/>
    </source>
</evidence>
<dbReference type="AlphaFoldDB" id="A0A380NNR3"/>
<dbReference type="InterPro" id="IPR008523">
    <property type="entry name" value="DUF805"/>
</dbReference>
<name>A0A380NNR3_9FIRM</name>
<dbReference type="Proteomes" id="UP000255367">
    <property type="component" value="Unassembled WGS sequence"/>
</dbReference>
<organism evidence="2 3">
    <name type="scientific">Veillonella criceti</name>
    <dbReference type="NCBI Taxonomy" id="103891"/>
    <lineage>
        <taxon>Bacteria</taxon>
        <taxon>Bacillati</taxon>
        <taxon>Bacillota</taxon>
        <taxon>Negativicutes</taxon>
        <taxon>Veillonellales</taxon>
        <taxon>Veillonellaceae</taxon>
        <taxon>Veillonella</taxon>
    </lineage>
</organism>
<feature type="transmembrane region" description="Helical" evidence="1">
    <location>
        <begin position="88"/>
        <end position="110"/>
    </location>
</feature>
<keyword evidence="1" id="KW-0472">Membrane</keyword>
<evidence type="ECO:0000313" key="3">
    <source>
        <dbReference type="Proteomes" id="UP000255367"/>
    </source>
</evidence>